<dbReference type="GO" id="GO:0006355">
    <property type="term" value="P:regulation of DNA-templated transcription"/>
    <property type="evidence" value="ECO:0007669"/>
    <property type="project" value="InterPro"/>
</dbReference>
<feature type="transmembrane region" description="Helical" evidence="7">
    <location>
        <begin position="84"/>
        <end position="102"/>
    </location>
</feature>
<dbReference type="EC" id="2.7.7.65" evidence="2"/>
<protein>
    <recommendedName>
        <fullName evidence="2">diguanylate cyclase</fullName>
        <ecNumber evidence="2">2.7.7.65</ecNumber>
    </recommendedName>
</protein>
<dbReference type="EMBL" id="JAASQR010000003">
    <property type="protein sequence ID" value="NIJ17480.1"/>
    <property type="molecule type" value="Genomic_DNA"/>
</dbReference>
<dbReference type="CDD" id="cd00130">
    <property type="entry name" value="PAS"/>
    <property type="match status" value="1"/>
</dbReference>
<dbReference type="CDD" id="cd01949">
    <property type="entry name" value="GGDEF"/>
    <property type="match status" value="1"/>
</dbReference>
<dbReference type="PANTHER" id="PTHR45138">
    <property type="entry name" value="REGULATORY COMPONENTS OF SENSORY TRANSDUCTION SYSTEM"/>
    <property type="match status" value="1"/>
</dbReference>
<evidence type="ECO:0000256" key="4">
    <source>
        <dbReference type="ARBA" id="ARBA00022692"/>
    </source>
</evidence>
<dbReference type="GO" id="GO:0005886">
    <property type="term" value="C:plasma membrane"/>
    <property type="evidence" value="ECO:0007669"/>
    <property type="project" value="UniProtKB-SubCell"/>
</dbReference>
<feature type="domain" description="GGDEF" evidence="10">
    <location>
        <begin position="462"/>
        <end position="594"/>
    </location>
</feature>
<sequence>MSLSSPSFVSRFAPLIAGVAYFLLATIALLISRFEGGLAYIWLANALLMAELQRSQTRQWPGIILCCGIASMISTSLFGMGPIAAAPMALINIAEALIVVLLCRRFEPDRHLTDPSKRPLLVFVLALSIPANVIAGLAAAYVASSLTPVTFGASWLQWYSGHVLGGLTFAPILMMFFQGEARRWSRETSRKSKWEALGLLIFFAAVTVHVFYLARYPMLFVLLLPMVAIAFRTGYLGAAASVVILAVIGGGATMMGHGPFHMVPGTLGERIQFLQLFLSFSFLLTIPVAAELNRRRRLFQMLQESEARYRAIAEHSGDVVLELGVDGVIQYASPSAIDQLGCEPDMLIGRDAADFVDPQDRAEVARSHRRALAHPGEVQTVEFRPGLHVADLDWCEMVTRAVVDERGMPTGVISTIRDMSRHKARQRALQRAASTDSLTGADSRSAFLEKLEGEIRRAAAGERSCLLLIDIDHFKSVNDRYGHIIGDKILSGFVSRLRPGLRGMDSIGRLGGEEFAILLVGVDVHRASMICERLRDSVSTHPMRTDTGEAISVTFSAGLVELKSAAGATELLEAADKALYRAKNGGRNCLRLAA</sequence>
<keyword evidence="12" id="KW-1185">Reference proteome</keyword>
<keyword evidence="6 7" id="KW-0472">Membrane</keyword>
<dbReference type="PANTHER" id="PTHR45138:SF24">
    <property type="entry name" value="DIGUANYLATE CYCLASE DGCC-RELATED"/>
    <property type="match status" value="1"/>
</dbReference>
<dbReference type="RefSeq" id="WP_243855740.1">
    <property type="nucleotide sequence ID" value="NZ_JAASQR010000003.1"/>
</dbReference>
<dbReference type="Gene3D" id="3.30.450.20">
    <property type="entry name" value="PAS domain"/>
    <property type="match status" value="1"/>
</dbReference>
<dbReference type="InterPro" id="IPR050469">
    <property type="entry name" value="Diguanylate_Cyclase"/>
</dbReference>
<keyword evidence="4 7" id="KW-0812">Transmembrane</keyword>
<organism evidence="11 12">
    <name type="scientific">Sphingobium vermicomposti</name>
    <dbReference type="NCBI Taxonomy" id="529005"/>
    <lineage>
        <taxon>Bacteria</taxon>
        <taxon>Pseudomonadati</taxon>
        <taxon>Pseudomonadota</taxon>
        <taxon>Alphaproteobacteria</taxon>
        <taxon>Sphingomonadales</taxon>
        <taxon>Sphingomonadaceae</taxon>
        <taxon>Sphingobium</taxon>
    </lineage>
</organism>
<evidence type="ECO:0000256" key="5">
    <source>
        <dbReference type="ARBA" id="ARBA00022989"/>
    </source>
</evidence>
<evidence type="ECO:0000256" key="6">
    <source>
        <dbReference type="ARBA" id="ARBA00023136"/>
    </source>
</evidence>
<dbReference type="InterPro" id="IPR035965">
    <property type="entry name" value="PAS-like_dom_sf"/>
</dbReference>
<dbReference type="InterPro" id="IPR000160">
    <property type="entry name" value="GGDEF_dom"/>
</dbReference>
<evidence type="ECO:0000256" key="7">
    <source>
        <dbReference type="SAM" id="Phobius"/>
    </source>
</evidence>
<evidence type="ECO:0000256" key="3">
    <source>
        <dbReference type="ARBA" id="ARBA00022475"/>
    </source>
</evidence>
<dbReference type="PROSITE" id="PS50112">
    <property type="entry name" value="PAS"/>
    <property type="match status" value="1"/>
</dbReference>
<dbReference type="GO" id="GO:1902201">
    <property type="term" value="P:negative regulation of bacterial-type flagellum-dependent cell motility"/>
    <property type="evidence" value="ECO:0007669"/>
    <property type="project" value="TreeGrafter"/>
</dbReference>
<accession>A0A846MA10</accession>
<dbReference type="Pfam" id="PF05231">
    <property type="entry name" value="MASE1"/>
    <property type="match status" value="1"/>
</dbReference>
<feature type="transmembrane region" description="Helical" evidence="7">
    <location>
        <begin position="196"/>
        <end position="212"/>
    </location>
</feature>
<feature type="transmembrane region" description="Helical" evidence="7">
    <location>
        <begin position="155"/>
        <end position="176"/>
    </location>
</feature>
<dbReference type="InterPro" id="IPR043128">
    <property type="entry name" value="Rev_trsase/Diguanyl_cyclase"/>
</dbReference>
<dbReference type="Gene3D" id="3.30.70.270">
    <property type="match status" value="1"/>
</dbReference>
<proteinExistence type="predicted"/>
<evidence type="ECO:0000259" key="8">
    <source>
        <dbReference type="PROSITE" id="PS50112"/>
    </source>
</evidence>
<feature type="transmembrane region" description="Helical" evidence="7">
    <location>
        <begin position="12"/>
        <end position="31"/>
    </location>
</feature>
<keyword evidence="3" id="KW-1003">Cell membrane</keyword>
<dbReference type="PROSITE" id="PS50113">
    <property type="entry name" value="PAC"/>
    <property type="match status" value="1"/>
</dbReference>
<dbReference type="Pfam" id="PF00990">
    <property type="entry name" value="GGDEF"/>
    <property type="match status" value="1"/>
</dbReference>
<dbReference type="SMART" id="SM00267">
    <property type="entry name" value="GGDEF"/>
    <property type="match status" value="1"/>
</dbReference>
<feature type="transmembrane region" description="Helical" evidence="7">
    <location>
        <begin position="272"/>
        <end position="292"/>
    </location>
</feature>
<keyword evidence="5 7" id="KW-1133">Transmembrane helix</keyword>
<dbReference type="SMART" id="SM00091">
    <property type="entry name" value="PAS"/>
    <property type="match status" value="1"/>
</dbReference>
<dbReference type="GO" id="GO:0052621">
    <property type="term" value="F:diguanylate cyclase activity"/>
    <property type="evidence" value="ECO:0007669"/>
    <property type="project" value="UniProtKB-EC"/>
</dbReference>
<dbReference type="SUPFAM" id="SSF55073">
    <property type="entry name" value="Nucleotide cyclase"/>
    <property type="match status" value="1"/>
</dbReference>
<evidence type="ECO:0000259" key="10">
    <source>
        <dbReference type="PROSITE" id="PS50887"/>
    </source>
</evidence>
<reference evidence="11 12" key="1">
    <citation type="submission" date="2020-03" db="EMBL/GenBank/DDBJ databases">
        <title>Genomic Encyclopedia of Type Strains, Phase IV (KMG-IV): sequencing the most valuable type-strain genomes for metagenomic binning, comparative biology and taxonomic classification.</title>
        <authorList>
            <person name="Goeker M."/>
        </authorList>
    </citation>
    <scope>NUCLEOTIDE SEQUENCE [LARGE SCALE GENOMIC DNA]</scope>
    <source>
        <strain evidence="11 12">DSM 21299</strain>
    </source>
</reference>
<dbReference type="Pfam" id="PF00989">
    <property type="entry name" value="PAS"/>
    <property type="match status" value="1"/>
</dbReference>
<feature type="domain" description="PAS" evidence="8">
    <location>
        <begin position="305"/>
        <end position="375"/>
    </location>
</feature>
<evidence type="ECO:0000313" key="11">
    <source>
        <dbReference type="EMBL" id="NIJ17480.1"/>
    </source>
</evidence>
<comment type="caution">
    <text evidence="11">The sequence shown here is derived from an EMBL/GenBank/DDBJ whole genome shotgun (WGS) entry which is preliminary data.</text>
</comment>
<comment type="subcellular location">
    <subcellularLocation>
        <location evidence="1">Cell membrane</location>
        <topology evidence="1">Multi-pass membrane protein</topology>
    </subcellularLocation>
</comment>
<gene>
    <name evidence="11" type="ORF">FHS54_002469</name>
</gene>
<dbReference type="Proteomes" id="UP000576821">
    <property type="component" value="Unassembled WGS sequence"/>
</dbReference>
<dbReference type="FunFam" id="3.30.70.270:FF:000001">
    <property type="entry name" value="Diguanylate cyclase domain protein"/>
    <property type="match status" value="1"/>
</dbReference>
<dbReference type="GO" id="GO:0043709">
    <property type="term" value="P:cell adhesion involved in single-species biofilm formation"/>
    <property type="evidence" value="ECO:0007669"/>
    <property type="project" value="TreeGrafter"/>
</dbReference>
<evidence type="ECO:0000256" key="1">
    <source>
        <dbReference type="ARBA" id="ARBA00004651"/>
    </source>
</evidence>
<dbReference type="InterPro" id="IPR013767">
    <property type="entry name" value="PAS_fold"/>
</dbReference>
<dbReference type="NCBIfam" id="TIGR00254">
    <property type="entry name" value="GGDEF"/>
    <property type="match status" value="1"/>
</dbReference>
<name>A0A846MA10_9SPHN</name>
<evidence type="ECO:0000256" key="2">
    <source>
        <dbReference type="ARBA" id="ARBA00012528"/>
    </source>
</evidence>
<feature type="domain" description="PAC" evidence="9">
    <location>
        <begin position="379"/>
        <end position="431"/>
    </location>
</feature>
<evidence type="ECO:0000313" key="12">
    <source>
        <dbReference type="Proteomes" id="UP000576821"/>
    </source>
</evidence>
<dbReference type="PROSITE" id="PS50887">
    <property type="entry name" value="GGDEF"/>
    <property type="match status" value="1"/>
</dbReference>
<feature type="transmembrane region" description="Helical" evidence="7">
    <location>
        <begin position="122"/>
        <end position="143"/>
    </location>
</feature>
<dbReference type="InterPro" id="IPR000014">
    <property type="entry name" value="PAS"/>
</dbReference>
<dbReference type="InterPro" id="IPR029787">
    <property type="entry name" value="Nucleotide_cyclase"/>
</dbReference>
<dbReference type="AlphaFoldDB" id="A0A846MA10"/>
<dbReference type="InterPro" id="IPR000700">
    <property type="entry name" value="PAS-assoc_C"/>
</dbReference>
<dbReference type="InterPro" id="IPR007895">
    <property type="entry name" value="MASE1"/>
</dbReference>
<feature type="transmembrane region" description="Helical" evidence="7">
    <location>
        <begin position="60"/>
        <end position="78"/>
    </location>
</feature>
<dbReference type="SUPFAM" id="SSF55785">
    <property type="entry name" value="PYP-like sensor domain (PAS domain)"/>
    <property type="match status" value="1"/>
</dbReference>
<dbReference type="NCBIfam" id="TIGR00229">
    <property type="entry name" value="sensory_box"/>
    <property type="match status" value="1"/>
</dbReference>
<evidence type="ECO:0000259" key="9">
    <source>
        <dbReference type="PROSITE" id="PS50113"/>
    </source>
</evidence>